<dbReference type="PANTHER" id="PTHR37909">
    <property type="entry name" value="S-ADENOSYL-L-METHIONINE-DEPENDENT METHYLTRANSFERASES SUPERFAMILY PROTEIN"/>
    <property type="match status" value="1"/>
</dbReference>
<sequence>MCWWMRTTLLPRKIIITRTRRTTTTAAEAATTTTTTTPSVAQEMPHSEFGGLERSQITAEESMLGRELRQGACKASFREVLQGARPQKVSRGCPINLELCRNFTHVCAEHYPDESFDFVYVDALHDRKSVLRDLRTWWPKLRPGGVMAGHDYVSSDDVIPETTKLSYQVNYDGTRDQTGQLAKGAVDDFFGCVASHEDGRPPQDGPICGHLRQVSVSYSPNQKDGSESWWQAFSWAVRK</sequence>
<reference evidence="2" key="1">
    <citation type="submission" date="2021-02" db="EMBL/GenBank/DDBJ databases">
        <authorList>
            <person name="Dougan E. K."/>
            <person name="Rhodes N."/>
            <person name="Thang M."/>
            <person name="Chan C."/>
        </authorList>
    </citation>
    <scope>NUCLEOTIDE SEQUENCE</scope>
</reference>
<name>A0A813JW03_POLGL</name>
<dbReference type="Pfam" id="PF13578">
    <property type="entry name" value="Methyltransf_24"/>
    <property type="match status" value="1"/>
</dbReference>
<dbReference type="AlphaFoldDB" id="A0A813JW03"/>
<comment type="caution">
    <text evidence="2">The sequence shown here is derived from an EMBL/GenBank/DDBJ whole genome shotgun (WGS) entry which is preliminary data.</text>
</comment>
<gene>
    <name evidence="1" type="ORF">PGLA1383_LOCUS58107</name>
    <name evidence="2" type="ORF">PGLA2088_LOCUS24702</name>
</gene>
<evidence type="ECO:0000313" key="4">
    <source>
        <dbReference type="Proteomes" id="UP000654075"/>
    </source>
</evidence>
<evidence type="ECO:0000313" key="2">
    <source>
        <dbReference type="EMBL" id="CAE8685878.1"/>
    </source>
</evidence>
<proteinExistence type="predicted"/>
<protein>
    <recommendedName>
        <fullName evidence="5">Class I SAM-dependent methyltransferase</fullName>
    </recommendedName>
</protein>
<accession>A0A813JW03</accession>
<dbReference type="OrthoDB" id="186626at2759"/>
<dbReference type="SUPFAM" id="SSF53335">
    <property type="entry name" value="S-adenosyl-L-methionine-dependent methyltransferases"/>
    <property type="match status" value="1"/>
</dbReference>
<dbReference type="Gene3D" id="3.40.50.150">
    <property type="entry name" value="Vaccinia Virus protein VP39"/>
    <property type="match status" value="1"/>
</dbReference>
<dbReference type="EMBL" id="CAJNNV010033437">
    <property type="protein sequence ID" value="CAE8643805.1"/>
    <property type="molecule type" value="Genomic_DNA"/>
</dbReference>
<evidence type="ECO:0000313" key="1">
    <source>
        <dbReference type="EMBL" id="CAE8643805.1"/>
    </source>
</evidence>
<organism evidence="2 3">
    <name type="scientific">Polarella glacialis</name>
    <name type="common">Dinoflagellate</name>
    <dbReference type="NCBI Taxonomy" id="89957"/>
    <lineage>
        <taxon>Eukaryota</taxon>
        <taxon>Sar</taxon>
        <taxon>Alveolata</taxon>
        <taxon>Dinophyceae</taxon>
        <taxon>Suessiales</taxon>
        <taxon>Suessiaceae</taxon>
        <taxon>Polarella</taxon>
    </lineage>
</organism>
<dbReference type="PANTHER" id="PTHR37909:SF1">
    <property type="entry name" value="S-ADENOSYL-L-METHIONINE-DEPENDENT METHYLTRANSFERASES SUPERFAMILY PROTEIN"/>
    <property type="match status" value="1"/>
</dbReference>
<evidence type="ECO:0000313" key="3">
    <source>
        <dbReference type="Proteomes" id="UP000626109"/>
    </source>
</evidence>
<keyword evidence="4" id="KW-1185">Reference proteome</keyword>
<dbReference type="InterPro" id="IPR029063">
    <property type="entry name" value="SAM-dependent_MTases_sf"/>
</dbReference>
<dbReference type="Proteomes" id="UP000626109">
    <property type="component" value="Unassembled WGS sequence"/>
</dbReference>
<dbReference type="Proteomes" id="UP000654075">
    <property type="component" value="Unassembled WGS sequence"/>
</dbReference>
<dbReference type="EMBL" id="CAJNNW010026495">
    <property type="protein sequence ID" value="CAE8685878.1"/>
    <property type="molecule type" value="Genomic_DNA"/>
</dbReference>
<evidence type="ECO:0008006" key="5">
    <source>
        <dbReference type="Google" id="ProtNLM"/>
    </source>
</evidence>